<evidence type="ECO:0000313" key="5">
    <source>
        <dbReference type="EMBL" id="KAK6616917.1"/>
    </source>
</evidence>
<reference evidence="5 6" key="1">
    <citation type="submission" date="2023-10" db="EMBL/GenBank/DDBJ databases">
        <title>Genomes of two closely related lineages of the louse Polyplax serrata with different host specificities.</title>
        <authorList>
            <person name="Martinu J."/>
            <person name="Tarabai H."/>
            <person name="Stefka J."/>
            <person name="Hypsa V."/>
        </authorList>
    </citation>
    <scope>NUCLEOTIDE SEQUENCE [LARGE SCALE GENOMIC DNA]</scope>
    <source>
        <strain evidence="5">HR10_N</strain>
    </source>
</reference>
<comment type="caution">
    <text evidence="5">The sequence shown here is derived from an EMBL/GenBank/DDBJ whole genome shotgun (WGS) entry which is preliminary data.</text>
</comment>
<dbReference type="InterPro" id="IPR042099">
    <property type="entry name" value="ANL_N_sf"/>
</dbReference>
<dbReference type="GO" id="GO:0005324">
    <property type="term" value="F:long-chain fatty acid transmembrane transporter activity"/>
    <property type="evidence" value="ECO:0007669"/>
    <property type="project" value="TreeGrafter"/>
</dbReference>
<evidence type="ECO:0000256" key="4">
    <source>
        <dbReference type="ARBA" id="ARBA00022840"/>
    </source>
</evidence>
<dbReference type="GO" id="GO:0005524">
    <property type="term" value="F:ATP binding"/>
    <property type="evidence" value="ECO:0007669"/>
    <property type="project" value="UniProtKB-KW"/>
</dbReference>
<keyword evidence="4" id="KW-0067">ATP-binding</keyword>
<evidence type="ECO:0000256" key="2">
    <source>
        <dbReference type="ARBA" id="ARBA00022598"/>
    </source>
</evidence>
<organism evidence="5 6">
    <name type="scientific">Polyplax serrata</name>
    <name type="common">Common mouse louse</name>
    <dbReference type="NCBI Taxonomy" id="468196"/>
    <lineage>
        <taxon>Eukaryota</taxon>
        <taxon>Metazoa</taxon>
        <taxon>Ecdysozoa</taxon>
        <taxon>Arthropoda</taxon>
        <taxon>Hexapoda</taxon>
        <taxon>Insecta</taxon>
        <taxon>Pterygota</taxon>
        <taxon>Neoptera</taxon>
        <taxon>Paraneoptera</taxon>
        <taxon>Psocodea</taxon>
        <taxon>Troctomorpha</taxon>
        <taxon>Phthiraptera</taxon>
        <taxon>Anoplura</taxon>
        <taxon>Polyplacidae</taxon>
        <taxon>Polyplax</taxon>
    </lineage>
</organism>
<dbReference type="GO" id="GO:0005886">
    <property type="term" value="C:plasma membrane"/>
    <property type="evidence" value="ECO:0007669"/>
    <property type="project" value="TreeGrafter"/>
</dbReference>
<keyword evidence="3" id="KW-0547">Nucleotide-binding</keyword>
<dbReference type="SUPFAM" id="SSF56801">
    <property type="entry name" value="Acetyl-CoA synthetase-like"/>
    <property type="match status" value="2"/>
</dbReference>
<evidence type="ECO:0000313" key="6">
    <source>
        <dbReference type="Proteomes" id="UP001372834"/>
    </source>
</evidence>
<dbReference type="Gene3D" id="3.40.50.12780">
    <property type="entry name" value="N-terminal domain of ligase-like"/>
    <property type="match status" value="1"/>
</dbReference>
<dbReference type="GO" id="GO:0005789">
    <property type="term" value="C:endoplasmic reticulum membrane"/>
    <property type="evidence" value="ECO:0007669"/>
    <property type="project" value="TreeGrafter"/>
</dbReference>
<dbReference type="GO" id="GO:0004467">
    <property type="term" value="F:long-chain fatty acid-CoA ligase activity"/>
    <property type="evidence" value="ECO:0007669"/>
    <property type="project" value="TreeGrafter"/>
</dbReference>
<keyword evidence="2" id="KW-0436">Ligase</keyword>
<gene>
    <name evidence="5" type="ORF">RUM43_014887</name>
</gene>
<name>A0AAN8RYP6_POLSC</name>
<proteinExistence type="inferred from homology"/>
<sequence length="210" mass="23510">MEWPTLLGVTQKQSFDDLHHCSSDIHVEPLVFSSKYLIDGPQVDGFSNRISNVFQNAGYQKGDVVAVVMGVITALINTNLRNQPVAHCIKTASVRVVMYSEEFESIVMNIAQDIDKVKRYMWDRPQANKRDRALLPGDLLAMDELGSLYFKDRTGDTFKWKGENVSTTEVESIIFSAAGHRDVIVYGVEEGNFLAGMTAMVDPDFQPDIT</sequence>
<evidence type="ECO:0000256" key="3">
    <source>
        <dbReference type="ARBA" id="ARBA00022741"/>
    </source>
</evidence>
<dbReference type="PANTHER" id="PTHR43107:SF15">
    <property type="entry name" value="FATTY ACID TRANSPORT PROTEIN 3, ISOFORM A"/>
    <property type="match status" value="1"/>
</dbReference>
<dbReference type="PANTHER" id="PTHR43107">
    <property type="entry name" value="LONG-CHAIN FATTY ACID TRANSPORT PROTEIN"/>
    <property type="match status" value="1"/>
</dbReference>
<evidence type="ECO:0008006" key="7">
    <source>
        <dbReference type="Google" id="ProtNLM"/>
    </source>
</evidence>
<accession>A0AAN8RYP6</accession>
<comment type="similarity">
    <text evidence="1">Belongs to the ATP-dependent AMP-binding enzyme family.</text>
</comment>
<dbReference type="AlphaFoldDB" id="A0AAN8RYP6"/>
<protein>
    <recommendedName>
        <fullName evidence="7">AMP-dependent synthetase/ligase domain-containing protein</fullName>
    </recommendedName>
</protein>
<dbReference type="Proteomes" id="UP001372834">
    <property type="component" value="Unassembled WGS sequence"/>
</dbReference>
<dbReference type="EMBL" id="JAWJWE010000046">
    <property type="protein sequence ID" value="KAK6616917.1"/>
    <property type="molecule type" value="Genomic_DNA"/>
</dbReference>
<evidence type="ECO:0000256" key="1">
    <source>
        <dbReference type="ARBA" id="ARBA00006432"/>
    </source>
</evidence>
<dbReference type="GO" id="GO:0044539">
    <property type="term" value="P:long-chain fatty acid import into cell"/>
    <property type="evidence" value="ECO:0007669"/>
    <property type="project" value="TreeGrafter"/>
</dbReference>